<dbReference type="Gene3D" id="1.10.10.970">
    <property type="entry name" value="RNA 2'-phosphotransferase, Tpt1/KptA family, N-terminal domain"/>
    <property type="match status" value="1"/>
</dbReference>
<feature type="region of interest" description="Disordered" evidence="7">
    <location>
        <begin position="1"/>
        <end position="21"/>
    </location>
</feature>
<dbReference type="EC" id="2.7.1.160" evidence="3"/>
<keyword evidence="5" id="KW-0520">NAD</keyword>
<name>A0A6A6F4H1_9PEZI</name>
<dbReference type="AlphaFoldDB" id="A0A6A6F4H1"/>
<proteinExistence type="inferred from homology"/>
<dbReference type="Gene3D" id="3.20.170.30">
    <property type="match status" value="1"/>
</dbReference>
<dbReference type="InterPro" id="IPR002745">
    <property type="entry name" value="Ptrans_KptA/Tpt1"/>
</dbReference>
<keyword evidence="4" id="KW-0808">Transferase</keyword>
<reference evidence="8" key="1">
    <citation type="journal article" date="2020" name="Stud. Mycol.">
        <title>101 Dothideomycetes genomes: a test case for predicting lifestyles and emergence of pathogens.</title>
        <authorList>
            <person name="Haridas S."/>
            <person name="Albert R."/>
            <person name="Binder M."/>
            <person name="Bloem J."/>
            <person name="Labutti K."/>
            <person name="Salamov A."/>
            <person name="Andreopoulos B."/>
            <person name="Baker S."/>
            <person name="Barry K."/>
            <person name="Bills G."/>
            <person name="Bluhm B."/>
            <person name="Cannon C."/>
            <person name="Castanera R."/>
            <person name="Culley D."/>
            <person name="Daum C."/>
            <person name="Ezra D."/>
            <person name="Gonzalez J."/>
            <person name="Henrissat B."/>
            <person name="Kuo A."/>
            <person name="Liang C."/>
            <person name="Lipzen A."/>
            <person name="Lutzoni F."/>
            <person name="Magnuson J."/>
            <person name="Mondo S."/>
            <person name="Nolan M."/>
            <person name="Ohm R."/>
            <person name="Pangilinan J."/>
            <person name="Park H.-J."/>
            <person name="Ramirez L."/>
            <person name="Alfaro M."/>
            <person name="Sun H."/>
            <person name="Tritt A."/>
            <person name="Yoshinaga Y."/>
            <person name="Zwiers L.-H."/>
            <person name="Turgeon B."/>
            <person name="Goodwin S."/>
            <person name="Spatafora J."/>
            <person name="Crous P."/>
            <person name="Grigoriev I."/>
        </authorList>
    </citation>
    <scope>NUCLEOTIDE SEQUENCE</scope>
    <source>
        <strain evidence="8">SCOH1-5</strain>
    </source>
</reference>
<dbReference type="PANTHER" id="PTHR12684">
    <property type="entry name" value="PUTATIVE PHOSPHOTRANSFERASE"/>
    <property type="match status" value="1"/>
</dbReference>
<evidence type="ECO:0000256" key="6">
    <source>
        <dbReference type="ARBA" id="ARBA00047949"/>
    </source>
</evidence>
<evidence type="ECO:0000256" key="5">
    <source>
        <dbReference type="ARBA" id="ARBA00023027"/>
    </source>
</evidence>
<evidence type="ECO:0000313" key="8">
    <source>
        <dbReference type="EMBL" id="KAF2208805.1"/>
    </source>
</evidence>
<evidence type="ECO:0000256" key="2">
    <source>
        <dbReference type="ARBA" id="ARBA00009836"/>
    </source>
</evidence>
<evidence type="ECO:0000256" key="1">
    <source>
        <dbReference type="ARBA" id="ARBA00003343"/>
    </source>
</evidence>
<dbReference type="GO" id="GO:0000215">
    <property type="term" value="F:tRNA 2'-phosphotransferase activity"/>
    <property type="evidence" value="ECO:0007669"/>
    <property type="project" value="UniProtKB-EC"/>
</dbReference>
<dbReference type="InterPro" id="IPR042081">
    <property type="entry name" value="RNA_2'-PTrans_C"/>
</dbReference>
<keyword evidence="9" id="KW-1185">Reference proteome</keyword>
<protein>
    <recommendedName>
        <fullName evidence="3">2'-phosphotransferase</fullName>
        <ecNumber evidence="3">2.7.1.160</ecNumber>
    </recommendedName>
</protein>
<dbReference type="InterPro" id="IPR042080">
    <property type="entry name" value="RNA_2'-PTrans_N"/>
</dbReference>
<evidence type="ECO:0000256" key="4">
    <source>
        <dbReference type="ARBA" id="ARBA00022679"/>
    </source>
</evidence>
<evidence type="ECO:0000256" key="3">
    <source>
        <dbReference type="ARBA" id="ARBA00012007"/>
    </source>
</evidence>
<sequence>MSDRGGKRSGRGGGRGGPLPRNVQVSKKIAWLLRHGAEKEGLKLDSSGFINVQEVLDNRNLKSLKVTFDELKACVADNDKQRFTMVPISESAAETATTTTTTKTTTTTTAAAAAAAVEGGAHSSISSSLDDPSQYLIRANQGHSLKVESESLLQPITEENLPSQAIHGTTHAAYLKILASGGLKPMGRNHVHFASGLPAGFESVVEGPSVDDAAPPVISGMRNSSTILVYLDLPKAMQSGIKFWRSDNGVILSEGNASGVVPVEVFKSVEDRTGAGQLVADGEILKEAPAAWAGKAKDKNAA</sequence>
<dbReference type="GO" id="GO:0006388">
    <property type="term" value="P:tRNA splicing, via endonucleolytic cleavage and ligation"/>
    <property type="evidence" value="ECO:0007669"/>
    <property type="project" value="TreeGrafter"/>
</dbReference>
<dbReference type="Proteomes" id="UP000799539">
    <property type="component" value="Unassembled WGS sequence"/>
</dbReference>
<dbReference type="Pfam" id="PF01885">
    <property type="entry name" value="PTS_2-RNA"/>
    <property type="match status" value="1"/>
</dbReference>
<accession>A0A6A6F4H1</accession>
<organism evidence="8 9">
    <name type="scientific">Cercospora zeae-maydis SCOH1-5</name>
    <dbReference type="NCBI Taxonomy" id="717836"/>
    <lineage>
        <taxon>Eukaryota</taxon>
        <taxon>Fungi</taxon>
        <taxon>Dikarya</taxon>
        <taxon>Ascomycota</taxon>
        <taxon>Pezizomycotina</taxon>
        <taxon>Dothideomycetes</taxon>
        <taxon>Dothideomycetidae</taxon>
        <taxon>Mycosphaerellales</taxon>
        <taxon>Mycosphaerellaceae</taxon>
        <taxon>Cercospora</taxon>
    </lineage>
</organism>
<comment type="catalytic activity">
    <reaction evidence="6">
        <text>2'-phospho-[ligated tRNA] + NAD(+) = mature tRNA + ADP-alpha-D-ribose 1'',2''-cyclic phosphate + nicotinamide</text>
        <dbReference type="Rhea" id="RHEA:23324"/>
        <dbReference type="Rhea" id="RHEA-COMP:11106"/>
        <dbReference type="Rhea" id="RHEA-COMP:11107"/>
        <dbReference type="ChEBI" id="CHEBI:17154"/>
        <dbReference type="ChEBI" id="CHEBI:57540"/>
        <dbReference type="ChEBI" id="CHEBI:76596"/>
        <dbReference type="ChEBI" id="CHEBI:82883"/>
        <dbReference type="ChEBI" id="CHEBI:85027"/>
        <dbReference type="EC" id="2.7.1.160"/>
    </reaction>
</comment>
<comment type="similarity">
    <text evidence="2">Belongs to the KptA/TPT1 family.</text>
</comment>
<gene>
    <name evidence="8" type="ORF">CERZMDRAFT_48458</name>
</gene>
<evidence type="ECO:0000256" key="7">
    <source>
        <dbReference type="SAM" id="MobiDB-lite"/>
    </source>
</evidence>
<dbReference type="OrthoDB" id="419694at2759"/>
<dbReference type="EMBL" id="ML992691">
    <property type="protein sequence ID" value="KAF2208805.1"/>
    <property type="molecule type" value="Genomic_DNA"/>
</dbReference>
<dbReference type="SUPFAM" id="SSF56399">
    <property type="entry name" value="ADP-ribosylation"/>
    <property type="match status" value="1"/>
</dbReference>
<evidence type="ECO:0000313" key="9">
    <source>
        <dbReference type="Proteomes" id="UP000799539"/>
    </source>
</evidence>
<dbReference type="PANTHER" id="PTHR12684:SF2">
    <property type="entry name" value="TRNA 2'-PHOSPHOTRANSFERASE 1"/>
    <property type="match status" value="1"/>
</dbReference>
<comment type="function">
    <text evidence="1">Catalyzes the last step of tRNA splicing, the transfer of the splice junction 2'-phosphate from ligated tRNA to NAD to produce ADP-ribose 1''-2'' cyclic phosphate.</text>
</comment>